<keyword evidence="3 4" id="KW-0408">Iron</keyword>
<protein>
    <submittedName>
        <fullName evidence="7">F5/8 type C domain protein</fullName>
    </submittedName>
</protein>
<feature type="domain" description="Cytochrome c" evidence="6">
    <location>
        <begin position="26"/>
        <end position="120"/>
    </location>
</feature>
<dbReference type="Pfam" id="PF07587">
    <property type="entry name" value="PSD1"/>
    <property type="match status" value="1"/>
</dbReference>
<evidence type="ECO:0000256" key="4">
    <source>
        <dbReference type="PROSITE-ProRule" id="PRU00433"/>
    </source>
</evidence>
<dbReference type="PANTHER" id="PTHR35889:SF3">
    <property type="entry name" value="F-BOX DOMAIN-CONTAINING PROTEIN"/>
    <property type="match status" value="1"/>
</dbReference>
<accession>A0A517M4V2</accession>
<dbReference type="Gene3D" id="2.60.120.260">
    <property type="entry name" value="Galactose-binding domain-like"/>
    <property type="match status" value="1"/>
</dbReference>
<gene>
    <name evidence="7" type="ORF">EC9_40980</name>
</gene>
<dbReference type="InterPro" id="IPR036909">
    <property type="entry name" value="Cyt_c-like_dom_sf"/>
</dbReference>
<dbReference type="SUPFAM" id="SSF46626">
    <property type="entry name" value="Cytochrome c"/>
    <property type="match status" value="1"/>
</dbReference>
<keyword evidence="1 4" id="KW-0349">Heme</keyword>
<dbReference type="GO" id="GO:0046872">
    <property type="term" value="F:metal ion binding"/>
    <property type="evidence" value="ECO:0007669"/>
    <property type="project" value="UniProtKB-KW"/>
</dbReference>
<feature type="domain" description="F5/8 type C" evidence="5">
    <location>
        <begin position="392"/>
        <end position="560"/>
    </location>
</feature>
<evidence type="ECO:0000259" key="5">
    <source>
        <dbReference type="PROSITE" id="PS50022"/>
    </source>
</evidence>
<dbReference type="Pfam" id="PF07583">
    <property type="entry name" value="PSCyt2"/>
    <property type="match status" value="1"/>
</dbReference>
<keyword evidence="2 4" id="KW-0479">Metal-binding</keyword>
<evidence type="ECO:0000256" key="2">
    <source>
        <dbReference type="ARBA" id="ARBA00022723"/>
    </source>
</evidence>
<dbReference type="InterPro" id="IPR011444">
    <property type="entry name" value="DUF1549"/>
</dbReference>
<evidence type="ECO:0000259" key="6">
    <source>
        <dbReference type="PROSITE" id="PS51007"/>
    </source>
</evidence>
<proteinExistence type="predicted"/>
<dbReference type="SUPFAM" id="SSF49785">
    <property type="entry name" value="Galactose-binding domain-like"/>
    <property type="match status" value="1"/>
</dbReference>
<organism evidence="7 8">
    <name type="scientific">Rosistilla ulvae</name>
    <dbReference type="NCBI Taxonomy" id="1930277"/>
    <lineage>
        <taxon>Bacteria</taxon>
        <taxon>Pseudomonadati</taxon>
        <taxon>Planctomycetota</taxon>
        <taxon>Planctomycetia</taxon>
        <taxon>Pirellulales</taxon>
        <taxon>Pirellulaceae</taxon>
        <taxon>Rosistilla</taxon>
    </lineage>
</organism>
<dbReference type="EMBL" id="CP036261">
    <property type="protein sequence ID" value="QDS89896.1"/>
    <property type="molecule type" value="Genomic_DNA"/>
</dbReference>
<dbReference type="GO" id="GO:0020037">
    <property type="term" value="F:heme binding"/>
    <property type="evidence" value="ECO:0007669"/>
    <property type="project" value="InterPro"/>
</dbReference>
<dbReference type="GO" id="GO:0009055">
    <property type="term" value="F:electron transfer activity"/>
    <property type="evidence" value="ECO:0007669"/>
    <property type="project" value="InterPro"/>
</dbReference>
<dbReference type="Pfam" id="PF07635">
    <property type="entry name" value="PSCyt1"/>
    <property type="match status" value="1"/>
</dbReference>
<reference evidence="7 8" key="1">
    <citation type="submission" date="2019-02" db="EMBL/GenBank/DDBJ databases">
        <title>Deep-cultivation of Planctomycetes and their phenomic and genomic characterization uncovers novel biology.</title>
        <authorList>
            <person name="Wiegand S."/>
            <person name="Jogler M."/>
            <person name="Boedeker C."/>
            <person name="Pinto D."/>
            <person name="Vollmers J."/>
            <person name="Rivas-Marin E."/>
            <person name="Kohn T."/>
            <person name="Peeters S.H."/>
            <person name="Heuer A."/>
            <person name="Rast P."/>
            <person name="Oberbeckmann S."/>
            <person name="Bunk B."/>
            <person name="Jeske O."/>
            <person name="Meyerdierks A."/>
            <person name="Storesund J.E."/>
            <person name="Kallscheuer N."/>
            <person name="Luecker S."/>
            <person name="Lage O.M."/>
            <person name="Pohl T."/>
            <person name="Merkel B.J."/>
            <person name="Hornburger P."/>
            <person name="Mueller R.-W."/>
            <person name="Bruemmer F."/>
            <person name="Labrenz M."/>
            <person name="Spormann A.M."/>
            <person name="Op den Camp H."/>
            <person name="Overmann J."/>
            <person name="Amann R."/>
            <person name="Jetten M.S.M."/>
            <person name="Mascher T."/>
            <person name="Medema M.H."/>
            <person name="Devos D.P."/>
            <person name="Kaster A.-K."/>
            <person name="Ovreas L."/>
            <person name="Rohde M."/>
            <person name="Galperin M.Y."/>
            <person name="Jogler C."/>
        </authorList>
    </citation>
    <scope>NUCLEOTIDE SEQUENCE [LARGE SCALE GENOMIC DNA]</scope>
    <source>
        <strain evidence="7 8">EC9</strain>
    </source>
</reference>
<evidence type="ECO:0000313" key="8">
    <source>
        <dbReference type="Proteomes" id="UP000319557"/>
    </source>
</evidence>
<dbReference type="AlphaFoldDB" id="A0A517M4V2"/>
<keyword evidence="8" id="KW-1185">Reference proteome</keyword>
<dbReference type="KEGG" id="ruv:EC9_40980"/>
<evidence type="ECO:0000313" key="7">
    <source>
        <dbReference type="EMBL" id="QDS89896.1"/>
    </source>
</evidence>
<evidence type="ECO:0000256" key="3">
    <source>
        <dbReference type="ARBA" id="ARBA00023004"/>
    </source>
</evidence>
<dbReference type="InterPro" id="IPR011429">
    <property type="entry name" value="Cyt_c_Planctomycete-type"/>
</dbReference>
<dbReference type="PROSITE" id="PS51007">
    <property type="entry name" value="CYTC"/>
    <property type="match status" value="1"/>
</dbReference>
<dbReference type="InterPro" id="IPR009056">
    <property type="entry name" value="Cyt_c-like_dom"/>
</dbReference>
<dbReference type="Proteomes" id="UP000319557">
    <property type="component" value="Chromosome"/>
</dbReference>
<name>A0A517M4V2_9BACT</name>
<evidence type="ECO:0000256" key="1">
    <source>
        <dbReference type="ARBA" id="ARBA00022617"/>
    </source>
</evidence>
<dbReference type="InterPro" id="IPR000421">
    <property type="entry name" value="FA58C"/>
</dbReference>
<dbReference type="InterPro" id="IPR022655">
    <property type="entry name" value="DUF1553"/>
</dbReference>
<sequence>MLLTESGRNTTRLILWAAVGLAFAGAQTVAADEMFEKHVAPLLAQRCFSCHAGDSPEGGFSIEDSAAFFADGYIEPGDSAASHLIELITPVDGKAAMPKDADPLSAAEIATIASWIDAGARWPEGFVVEEALVDDFDWWSFQPLSRPPVPELNDPWAKDPIDRFVLEKLNQKGLTYSPPADRRTLIRRLTYDLTGLPPTPAEVADFVADPDPKAYEKLVDRLLESKHYGERWARHWLDVAKYADSNGYDKDKLRPNAWPYRDYVIRSFNEDKPYARFVQEQIAGDVLFPGTADGTLGLGFIAAGPWDFIGHVEVSEAKLDGKVARNLDRDDMVSGALNTFCSVTVQCARCHNHKFDPITQQQYYGLQAIFAAVDRADRKFDLDPQVAEKREQLNAQLEASDAILKTIDDQIATAGGKQLADLTTRLAKLNKSLKAVEFPEYGYHSAIVAAQDSNKWVEVELKGEVAASRIVLHACKDNYNNIGAGFGFPLRFKVEVAGDGGNWTTVSDATADDFANPGLMPVEILLDDQLVRRVRVTATRLAERKDDFIFALAELQVFAAEQNVALGATVHSLDSIEAPPRWRRQNLTDDKWPQVGEPDTKRRITEATNQRDAILATVTTPDMAQRRDEAKRKIAETEAAIAALPPQQTVYAAATNFTRQGNFKPTGGKPREVFVLHRGEVSLPGDPAIPGVIPLSGDAQWQFDATLNESERRAQLAQWLTDREHPLVWRSIVNRIWQYHFGQGIVATPNDFGRMGAEPTHPELLDWLAVEFRDGGQSMKSLHRMIVNSNVYIQSSAENAANAAIDGSNQFLWRSNRRRLSAEEVRDSILSVSGTLDPTMGGPGYYLFELEKTAHSPHFQYHKFDPADKRSHRRSIYRFIARSQPNPFLTTLDCADSSQSTPRRNETLTSLQALSLMNNKFNLVMAEAFARRLQNERDGLPEQVDRAIQLLVQRPATAEERDDLIAYANAYGLENLCRFLFNLSEFVFVD</sequence>
<dbReference type="PANTHER" id="PTHR35889">
    <property type="entry name" value="CYCLOINULO-OLIGOSACCHARIDE FRUCTANOTRANSFERASE-RELATED"/>
    <property type="match status" value="1"/>
</dbReference>
<dbReference type="PROSITE" id="PS50022">
    <property type="entry name" value="FA58C_3"/>
    <property type="match status" value="1"/>
</dbReference>
<dbReference type="InterPro" id="IPR008979">
    <property type="entry name" value="Galactose-bd-like_sf"/>
</dbReference>